<dbReference type="PANTHER" id="PTHR45994:SF1">
    <property type="entry name" value="FI21225P1"/>
    <property type="match status" value="1"/>
</dbReference>
<keyword evidence="2" id="KW-0963">Cytoplasm</keyword>
<dbReference type="InterPro" id="IPR024660">
    <property type="entry name" value="UCS_central_dom"/>
</dbReference>
<proteinExistence type="predicted"/>
<feature type="domain" description="UNC-45/Cro1/She4 central" evidence="4">
    <location>
        <begin position="219"/>
        <end position="370"/>
    </location>
</feature>
<evidence type="ECO:0000313" key="5">
    <source>
        <dbReference type="EMBL" id="KAL1792104.1"/>
    </source>
</evidence>
<reference evidence="5 6" key="1">
    <citation type="submission" date="2024-09" db="EMBL/GenBank/DDBJ databases">
        <title>T2T genomes of carrot and Alternaria dauci and their utility for understanding host-pathogen interaction during carrot leaf blight disease.</title>
        <authorList>
            <person name="Liu W."/>
            <person name="Xu S."/>
            <person name="Ou C."/>
            <person name="Liu X."/>
            <person name="Zhuang F."/>
            <person name="Deng X.W."/>
        </authorList>
    </citation>
    <scope>NUCLEOTIDE SEQUENCE [LARGE SCALE GENOMIC DNA]</scope>
    <source>
        <strain evidence="5 6">A2016</strain>
    </source>
</reference>
<organism evidence="5 6">
    <name type="scientific">Alternaria dauci</name>
    <dbReference type="NCBI Taxonomy" id="48095"/>
    <lineage>
        <taxon>Eukaryota</taxon>
        <taxon>Fungi</taxon>
        <taxon>Dikarya</taxon>
        <taxon>Ascomycota</taxon>
        <taxon>Pezizomycotina</taxon>
        <taxon>Dothideomycetes</taxon>
        <taxon>Pleosporomycetidae</taxon>
        <taxon>Pleosporales</taxon>
        <taxon>Pleosporineae</taxon>
        <taxon>Pleosporaceae</taxon>
        <taxon>Alternaria</taxon>
        <taxon>Alternaria sect. Porri</taxon>
    </lineage>
</organism>
<sequence>MTTTSDEDWAVQLVEKANESTKSGDLAVAARYLREASTIAPEHPRIKEAWVALKEEEDKSELLGYCRAWVKSKDEHDGEKALKAIKSHGLKQKEAEQAMDILFDFKGEDDVLDQVSGELLQNPGAQMWLAKAVREQPTRIYYEMFERGDDSIDGLLKVLLNRAVWPDDESFKQGHRDMFMLSLAMMMEEALEHPERAMKGIAQLLAHYAEHLKGIIDADSFDVILTSLDIRLPASLRSQATLASIKLFELAPETASELISKFVAARTKKGEANDLVIAFSAAAAIFPVAVTPAAALFLTDGFVSTLVPKVQSKKSHNLEQATLELISAACVDKNCREAISKHCREWLEDVVAECQNKKRANLAALILVKLGEEQPSEDAPRIVRAEKVDQSDLIASFKSMVIGGDTSSKQDSVEGLAYASLQPKVREDLSKSPKFLKRLIETMSDPSSPKNIIFGGLTVFVNITQYLPLQSEEEKRMAQLKAYANVQKPSAPHVLLNDEDVAIRCKRVLEAGVVPLLIHVCKKDSPSILTQSSLILLSLSKDTKSRGLMAQQGAVKLLIQIWDHISSTNDLSTTGTTPFPPAALPTTAQALSRLLISINPSHVFNAALPSTSAIRPLLSQLQRTESSTWQLHAFEALLALTNLASLDRNTQDHIIRQSFDTVVDDLLLSSNTMIRRAATELLCNLMASPVCIGNFADGSPRAKHRLHLLLAMTDVDDAATRSAAGGALAMLLSVDIAVLEFLQQEKSVEWLVGLSIAATEHAPTMPITELALLHLTPGTTIDDATLRSKLSHAKTVLQNYTGRTFYYMQQTEDPSCIYVIGEWDSLDQHLNHFIPSADNQALLESLKDVITVDSNLEHLDVSNAELPLPTTPAQLEQARRGELVWSIVHCNVKADERQRFLDAFDEELRFLRGHIKGLEGKTGRGWCVGGKGDKENVSVAFCPWKSVEQHLEFGKTEGYAEIGDIGDFIDGIDVKHAKLLDI</sequence>
<dbReference type="Gene3D" id="3.30.70.100">
    <property type="match status" value="1"/>
</dbReference>
<dbReference type="Proteomes" id="UP001578633">
    <property type="component" value="Chromosome 10"/>
</dbReference>
<accession>A0ABR3U888</accession>
<dbReference type="InterPro" id="IPR011989">
    <property type="entry name" value="ARM-like"/>
</dbReference>
<dbReference type="PANTHER" id="PTHR45994">
    <property type="entry name" value="FI21225P1"/>
    <property type="match status" value="1"/>
</dbReference>
<dbReference type="EMBL" id="JBHGVX010000010">
    <property type="protein sequence ID" value="KAL1792104.1"/>
    <property type="molecule type" value="Genomic_DNA"/>
</dbReference>
<dbReference type="RefSeq" id="XP_069302688.1">
    <property type="nucleotide sequence ID" value="XM_069456016.1"/>
</dbReference>
<dbReference type="GeneID" id="96090177"/>
<dbReference type="Gene3D" id="1.25.10.10">
    <property type="entry name" value="Leucine-rich Repeat Variant"/>
    <property type="match status" value="1"/>
</dbReference>
<dbReference type="Pfam" id="PF11701">
    <property type="entry name" value="UNC45-central"/>
    <property type="match status" value="1"/>
</dbReference>
<protein>
    <recommendedName>
        <fullName evidence="4">UNC-45/Cro1/She4 central domain-containing protein</fullName>
    </recommendedName>
</protein>
<comment type="subcellular location">
    <subcellularLocation>
        <location evidence="1">Cytoplasm</location>
    </subcellularLocation>
</comment>
<keyword evidence="3" id="KW-0472">Membrane</keyword>
<keyword evidence="3" id="KW-0812">Transmembrane</keyword>
<gene>
    <name evidence="5" type="ORF">ACET3X_009855</name>
</gene>
<keyword evidence="6" id="KW-1185">Reference proteome</keyword>
<dbReference type="Gene3D" id="1.25.10.100">
    <property type="match status" value="1"/>
</dbReference>
<dbReference type="InterPro" id="IPR016024">
    <property type="entry name" value="ARM-type_fold"/>
</dbReference>
<comment type="caution">
    <text evidence="5">The sequence shown here is derived from an EMBL/GenBank/DDBJ whole genome shotgun (WGS) entry which is preliminary data.</text>
</comment>
<evidence type="ECO:0000259" key="4">
    <source>
        <dbReference type="Pfam" id="PF11701"/>
    </source>
</evidence>
<evidence type="ECO:0000256" key="2">
    <source>
        <dbReference type="ARBA" id="ARBA00022490"/>
    </source>
</evidence>
<keyword evidence="3" id="KW-1133">Transmembrane helix</keyword>
<evidence type="ECO:0000313" key="6">
    <source>
        <dbReference type="Proteomes" id="UP001578633"/>
    </source>
</evidence>
<feature type="transmembrane region" description="Helical" evidence="3">
    <location>
        <begin position="275"/>
        <end position="298"/>
    </location>
</feature>
<evidence type="ECO:0000256" key="1">
    <source>
        <dbReference type="ARBA" id="ARBA00004496"/>
    </source>
</evidence>
<evidence type="ECO:0000256" key="3">
    <source>
        <dbReference type="SAM" id="Phobius"/>
    </source>
</evidence>
<name>A0ABR3U888_9PLEO</name>
<dbReference type="SUPFAM" id="SSF48371">
    <property type="entry name" value="ARM repeat"/>
    <property type="match status" value="2"/>
</dbReference>